<keyword evidence="1" id="KW-0812">Transmembrane</keyword>
<keyword evidence="1" id="KW-0472">Membrane</keyword>
<protein>
    <submittedName>
        <fullName evidence="2">Uncharacterized protein</fullName>
    </submittedName>
</protein>
<dbReference type="KEGG" id="meso:BSQ44_07635"/>
<dbReference type="AlphaFoldDB" id="A0A1L3SPH7"/>
<keyword evidence="1" id="KW-1133">Transmembrane helix</keyword>
<name>A0A1L3SPH7_9HYPH</name>
<feature type="transmembrane region" description="Helical" evidence="1">
    <location>
        <begin position="47"/>
        <end position="68"/>
    </location>
</feature>
<accession>A0A1L3SPH7</accession>
<keyword evidence="3" id="KW-1185">Reference proteome</keyword>
<feature type="transmembrane region" description="Helical" evidence="1">
    <location>
        <begin position="80"/>
        <end position="98"/>
    </location>
</feature>
<dbReference type="EMBL" id="CP018171">
    <property type="protein sequence ID" value="APH71261.1"/>
    <property type="molecule type" value="Genomic_DNA"/>
</dbReference>
<dbReference type="OrthoDB" id="7433399at2"/>
<reference evidence="3" key="1">
    <citation type="submission" date="2016-11" db="EMBL/GenBank/DDBJ databases">
        <title>Mesorhizobium oceanicum sp. nov., isolated from deep seawater in South China Sea.</title>
        <authorList>
            <person name="Fu G.-Y."/>
        </authorList>
    </citation>
    <scope>NUCLEOTIDE SEQUENCE [LARGE SCALE GENOMIC DNA]</scope>
    <source>
        <strain evidence="3">B7</strain>
    </source>
</reference>
<evidence type="ECO:0000256" key="1">
    <source>
        <dbReference type="SAM" id="Phobius"/>
    </source>
</evidence>
<proteinExistence type="predicted"/>
<gene>
    <name evidence="2" type="ORF">BSQ44_07635</name>
</gene>
<evidence type="ECO:0000313" key="2">
    <source>
        <dbReference type="EMBL" id="APH71261.1"/>
    </source>
</evidence>
<dbReference type="RefSeq" id="WP_072602716.1">
    <property type="nucleotide sequence ID" value="NZ_CP018171.1"/>
</dbReference>
<dbReference type="STRING" id="1670800.BSQ44_07635"/>
<organism evidence="2 3">
    <name type="scientific">Aquibium oceanicum</name>
    <dbReference type="NCBI Taxonomy" id="1670800"/>
    <lineage>
        <taxon>Bacteria</taxon>
        <taxon>Pseudomonadati</taxon>
        <taxon>Pseudomonadota</taxon>
        <taxon>Alphaproteobacteria</taxon>
        <taxon>Hyphomicrobiales</taxon>
        <taxon>Phyllobacteriaceae</taxon>
        <taxon>Aquibium</taxon>
    </lineage>
</organism>
<evidence type="ECO:0000313" key="3">
    <source>
        <dbReference type="Proteomes" id="UP000182840"/>
    </source>
</evidence>
<sequence>MNDLLRILAGPLLWLATFSAVYGLNGVVCGVCAGGTAFGDVSLPRVIFAVAWLVAIGLQLGLVAALHTARLGSRSSFVRVVSRTTGWVGLAASLWTLFPTVVTSSCL</sequence>
<dbReference type="Proteomes" id="UP000182840">
    <property type="component" value="Chromosome"/>
</dbReference>